<sequence length="101" mass="10944">MNMDDRADLPTSDRGRLEDAVDDVLRQLMRVAEAAPLAALSIAARLECGARDGGAQAAFVAAGEGRSWSEIGAAYGITKQAAHQRFARRVHRMRKQGGDHR</sequence>
<dbReference type="EMBL" id="JADKMA010000135">
    <property type="protein sequence ID" value="MBO8194592.1"/>
    <property type="molecule type" value="Genomic_DNA"/>
</dbReference>
<accession>A0ABS3XGR8</accession>
<proteinExistence type="predicted"/>
<evidence type="ECO:0000313" key="2">
    <source>
        <dbReference type="Proteomes" id="UP001519064"/>
    </source>
</evidence>
<comment type="caution">
    <text evidence="1">The sequence shown here is derived from an EMBL/GenBank/DDBJ whole genome shotgun (WGS) entry which is preliminary data.</text>
</comment>
<organism evidence="1 2">
    <name type="scientific">Streptomyces oryzae</name>
    <dbReference type="NCBI Taxonomy" id="1434886"/>
    <lineage>
        <taxon>Bacteria</taxon>
        <taxon>Bacillati</taxon>
        <taxon>Actinomycetota</taxon>
        <taxon>Actinomycetes</taxon>
        <taxon>Kitasatosporales</taxon>
        <taxon>Streptomycetaceae</taxon>
        <taxon>Streptomyces</taxon>
    </lineage>
</organism>
<protein>
    <submittedName>
        <fullName evidence="1">Uncharacterized protein</fullName>
    </submittedName>
</protein>
<keyword evidence="2" id="KW-1185">Reference proteome</keyword>
<reference evidence="1 2" key="1">
    <citation type="submission" date="2020-11" db="EMBL/GenBank/DDBJ databases">
        <title>Streptomyces spirodelae sp. nov., isolated from duckweed.</title>
        <authorList>
            <person name="Saimee Y."/>
            <person name="Duangmal K."/>
        </authorList>
    </citation>
    <scope>NUCLEOTIDE SEQUENCE [LARGE SCALE GENOMIC DNA]</scope>
    <source>
        <strain evidence="1 2">S16-07</strain>
    </source>
</reference>
<dbReference type="Proteomes" id="UP001519064">
    <property type="component" value="Unassembled WGS sequence"/>
</dbReference>
<name>A0ABS3XGR8_9ACTN</name>
<dbReference type="RefSeq" id="WP_209241693.1">
    <property type="nucleotide sequence ID" value="NZ_JADKMA010000135.1"/>
</dbReference>
<evidence type="ECO:0000313" key="1">
    <source>
        <dbReference type="EMBL" id="MBO8194592.1"/>
    </source>
</evidence>
<gene>
    <name evidence="1" type="ORF">ITI46_23475</name>
</gene>